<comment type="subcellular location">
    <subcellularLocation>
        <location evidence="1">Cell membrane</location>
        <topology evidence="1">Multi-pass membrane protein</topology>
    </subcellularLocation>
</comment>
<evidence type="ECO:0008006" key="9">
    <source>
        <dbReference type="Google" id="ProtNLM"/>
    </source>
</evidence>
<dbReference type="Proteomes" id="UP000800981">
    <property type="component" value="Unassembled WGS sequence"/>
</dbReference>
<dbReference type="InterPro" id="IPR050833">
    <property type="entry name" value="Poly_Biosynth_Transport"/>
</dbReference>
<evidence type="ECO:0000256" key="3">
    <source>
        <dbReference type="ARBA" id="ARBA00022692"/>
    </source>
</evidence>
<proteinExistence type="predicted"/>
<dbReference type="PANTHER" id="PTHR30250:SF11">
    <property type="entry name" value="O-ANTIGEN TRANSPORTER-RELATED"/>
    <property type="match status" value="1"/>
</dbReference>
<feature type="transmembrane region" description="Helical" evidence="6">
    <location>
        <begin position="376"/>
        <end position="396"/>
    </location>
</feature>
<evidence type="ECO:0000256" key="2">
    <source>
        <dbReference type="ARBA" id="ARBA00022475"/>
    </source>
</evidence>
<feature type="transmembrane region" description="Helical" evidence="6">
    <location>
        <begin position="347"/>
        <end position="364"/>
    </location>
</feature>
<reference evidence="7 8" key="1">
    <citation type="submission" date="2020-03" db="EMBL/GenBank/DDBJ databases">
        <title>Two novel Motilibacter sp.</title>
        <authorList>
            <person name="Liu S."/>
        </authorList>
    </citation>
    <scope>NUCLEOTIDE SEQUENCE [LARGE SCALE GENOMIC DNA]</scope>
    <source>
        <strain evidence="7 8">E257</strain>
    </source>
</reference>
<feature type="transmembrane region" description="Helical" evidence="6">
    <location>
        <begin position="20"/>
        <end position="42"/>
    </location>
</feature>
<gene>
    <name evidence="7" type="ORF">G9H71_06640</name>
</gene>
<protein>
    <recommendedName>
        <fullName evidence="9">O-antigen/teichoic acid export membrane protein</fullName>
    </recommendedName>
</protein>
<keyword evidence="2" id="KW-1003">Cell membrane</keyword>
<keyword evidence="4 6" id="KW-1133">Transmembrane helix</keyword>
<dbReference type="PANTHER" id="PTHR30250">
    <property type="entry name" value="PST FAMILY PREDICTED COLANIC ACID TRANSPORTER"/>
    <property type="match status" value="1"/>
</dbReference>
<evidence type="ECO:0000256" key="6">
    <source>
        <dbReference type="SAM" id="Phobius"/>
    </source>
</evidence>
<feature type="transmembrane region" description="Helical" evidence="6">
    <location>
        <begin position="308"/>
        <end position="327"/>
    </location>
</feature>
<feature type="transmembrane region" description="Helical" evidence="6">
    <location>
        <begin position="135"/>
        <end position="156"/>
    </location>
</feature>
<evidence type="ECO:0000313" key="7">
    <source>
        <dbReference type="EMBL" id="NHC13458.1"/>
    </source>
</evidence>
<accession>A0ABX0GW10</accession>
<organism evidence="7 8">
    <name type="scientific">Motilibacter deserti</name>
    <dbReference type="NCBI Taxonomy" id="2714956"/>
    <lineage>
        <taxon>Bacteria</taxon>
        <taxon>Bacillati</taxon>
        <taxon>Actinomycetota</taxon>
        <taxon>Actinomycetes</taxon>
        <taxon>Motilibacterales</taxon>
        <taxon>Motilibacteraceae</taxon>
        <taxon>Motilibacter</taxon>
    </lineage>
</organism>
<sequence length="478" mass="49799">MPISARAVAQLHRLKGFERVAAVTATLVGTQAITSVLGFVYWTVAARRFSVESVGLASAATSAMQLLGSVGMLGLGTLLIREMTRVALSRRRLLVRTALALSTAVSFVLGLALAVGAQLVGADELAAVGSSPQVALLFAVGVALTGMTLVLDQAVLALGSGLIQLERNVIASVTKIGFLLLLSLGGAEGGMAIYLSWTLGTLVSLPIVMWRTRGGLQHQETRRLVDLRTLRGLQRAAASHHALNLALQAPPLLLSLVVTLVLSTTDNGYFSTVRLVAGFVFVLPYAMAIGLFAAADADERELVKRMRLTLPLGVAASLAACVVLYPIARPILATFGDAYAAEGLTELRVIVLAGIPLIVKDHYVALRRVQGRTTEAAGVVLLGAVVEVAGATLGALHSGTLGLVVAWVLVLAAEAVVLAVPLARAGQPGRVRRPPQHMRARGVVGLPVETPAGGLVDDDSALLAGLAEPLHRQHPDGR</sequence>
<evidence type="ECO:0000313" key="8">
    <source>
        <dbReference type="Proteomes" id="UP000800981"/>
    </source>
</evidence>
<evidence type="ECO:0000256" key="4">
    <source>
        <dbReference type="ARBA" id="ARBA00022989"/>
    </source>
</evidence>
<feature type="transmembrane region" description="Helical" evidence="6">
    <location>
        <begin position="402"/>
        <end position="423"/>
    </location>
</feature>
<feature type="transmembrane region" description="Helical" evidence="6">
    <location>
        <begin position="62"/>
        <end position="81"/>
    </location>
</feature>
<keyword evidence="5 6" id="KW-0472">Membrane</keyword>
<evidence type="ECO:0000256" key="1">
    <source>
        <dbReference type="ARBA" id="ARBA00004651"/>
    </source>
</evidence>
<dbReference type="RefSeq" id="WP_166279894.1">
    <property type="nucleotide sequence ID" value="NZ_JAANNP010000002.1"/>
</dbReference>
<feature type="transmembrane region" description="Helical" evidence="6">
    <location>
        <begin position="93"/>
        <end position="115"/>
    </location>
</feature>
<feature type="transmembrane region" description="Helical" evidence="6">
    <location>
        <begin position="275"/>
        <end position="296"/>
    </location>
</feature>
<name>A0ABX0GW10_9ACTN</name>
<evidence type="ECO:0000256" key="5">
    <source>
        <dbReference type="ARBA" id="ARBA00023136"/>
    </source>
</evidence>
<dbReference type="EMBL" id="JAANNP010000002">
    <property type="protein sequence ID" value="NHC13458.1"/>
    <property type="molecule type" value="Genomic_DNA"/>
</dbReference>
<keyword evidence="3 6" id="KW-0812">Transmembrane</keyword>
<keyword evidence="8" id="KW-1185">Reference proteome</keyword>
<comment type="caution">
    <text evidence="7">The sequence shown here is derived from an EMBL/GenBank/DDBJ whole genome shotgun (WGS) entry which is preliminary data.</text>
</comment>